<protein>
    <submittedName>
        <fullName evidence="12">Cytochrome P450</fullName>
    </submittedName>
</protein>
<dbReference type="GO" id="GO:0004497">
    <property type="term" value="F:monooxygenase activity"/>
    <property type="evidence" value="ECO:0007669"/>
    <property type="project" value="UniProtKB-KW"/>
</dbReference>
<keyword evidence="6" id="KW-0479">Metal-binding</keyword>
<evidence type="ECO:0000256" key="7">
    <source>
        <dbReference type="ARBA" id="ARBA00022989"/>
    </source>
</evidence>
<evidence type="ECO:0000256" key="2">
    <source>
        <dbReference type="ARBA" id="ARBA00004167"/>
    </source>
</evidence>
<gene>
    <name evidence="12" type="ORF">J3R30DRAFT_1218708</name>
</gene>
<organism evidence="12 13">
    <name type="scientific">Lentinula aciculospora</name>
    <dbReference type="NCBI Taxonomy" id="153920"/>
    <lineage>
        <taxon>Eukaryota</taxon>
        <taxon>Fungi</taxon>
        <taxon>Dikarya</taxon>
        <taxon>Basidiomycota</taxon>
        <taxon>Agaricomycotina</taxon>
        <taxon>Agaricomycetes</taxon>
        <taxon>Agaricomycetidae</taxon>
        <taxon>Agaricales</taxon>
        <taxon>Marasmiineae</taxon>
        <taxon>Omphalotaceae</taxon>
        <taxon>Lentinula</taxon>
    </lineage>
</organism>
<evidence type="ECO:0000256" key="11">
    <source>
        <dbReference type="ARBA" id="ARBA00023136"/>
    </source>
</evidence>
<dbReference type="SUPFAM" id="SSF48264">
    <property type="entry name" value="Cytochrome P450"/>
    <property type="match status" value="1"/>
</dbReference>
<dbReference type="Pfam" id="PF00067">
    <property type="entry name" value="p450"/>
    <property type="match status" value="1"/>
</dbReference>
<dbReference type="InterPro" id="IPR001128">
    <property type="entry name" value="Cyt_P450"/>
</dbReference>
<evidence type="ECO:0000256" key="6">
    <source>
        <dbReference type="ARBA" id="ARBA00022723"/>
    </source>
</evidence>
<dbReference type="InterPro" id="IPR036396">
    <property type="entry name" value="Cyt_P450_sf"/>
</dbReference>
<keyword evidence="8" id="KW-0560">Oxidoreductase</keyword>
<dbReference type="GO" id="GO:0005506">
    <property type="term" value="F:iron ion binding"/>
    <property type="evidence" value="ECO:0007669"/>
    <property type="project" value="InterPro"/>
</dbReference>
<comment type="similarity">
    <text evidence="3">Belongs to the cytochrome P450 family.</text>
</comment>
<evidence type="ECO:0000256" key="3">
    <source>
        <dbReference type="ARBA" id="ARBA00010617"/>
    </source>
</evidence>
<evidence type="ECO:0000256" key="4">
    <source>
        <dbReference type="ARBA" id="ARBA00022617"/>
    </source>
</evidence>
<evidence type="ECO:0000256" key="10">
    <source>
        <dbReference type="ARBA" id="ARBA00023033"/>
    </source>
</evidence>
<evidence type="ECO:0000256" key="8">
    <source>
        <dbReference type="ARBA" id="ARBA00023002"/>
    </source>
</evidence>
<dbReference type="InterPro" id="IPR050364">
    <property type="entry name" value="Cytochrome_P450_fung"/>
</dbReference>
<dbReference type="AlphaFoldDB" id="A0A9W9DH98"/>
<keyword evidence="4" id="KW-0349">Heme</keyword>
<comment type="caution">
    <text evidence="12">The sequence shown here is derived from an EMBL/GenBank/DDBJ whole genome shotgun (WGS) entry which is preliminary data.</text>
</comment>
<keyword evidence="10" id="KW-0503">Monooxygenase</keyword>
<comment type="subcellular location">
    <subcellularLocation>
        <location evidence="2">Membrane</location>
        <topology evidence="2">Single-pass membrane protein</topology>
    </subcellularLocation>
</comment>
<dbReference type="PANTHER" id="PTHR46300">
    <property type="entry name" value="P450, PUTATIVE (EUROFUNG)-RELATED-RELATED"/>
    <property type="match status" value="1"/>
</dbReference>
<keyword evidence="7" id="KW-1133">Transmembrane helix</keyword>
<sequence>MILYLETQRLAQEELDCIVGPDRLPSFDDYNNLPYIRTIVKEILRWRGVVPLGVPHKLSQDDHYEGYLLPKDTVCFVGVWSLHRDTVVYADSSIPDTRDEGHFSYGFGKKDLSMLVDM</sequence>
<dbReference type="EMBL" id="JAOTPV010000026">
    <property type="protein sequence ID" value="KAJ4470423.1"/>
    <property type="molecule type" value="Genomic_DNA"/>
</dbReference>
<accession>A0A9W9DH98</accession>
<keyword evidence="11" id="KW-0472">Membrane</keyword>
<evidence type="ECO:0000256" key="9">
    <source>
        <dbReference type="ARBA" id="ARBA00023004"/>
    </source>
</evidence>
<dbReference type="PANTHER" id="PTHR46300:SF2">
    <property type="entry name" value="CYTOCHROME P450 MONOOXYGENASE ALNH-RELATED"/>
    <property type="match status" value="1"/>
</dbReference>
<dbReference type="OrthoDB" id="2789670at2759"/>
<dbReference type="Gene3D" id="1.10.630.10">
    <property type="entry name" value="Cytochrome P450"/>
    <property type="match status" value="1"/>
</dbReference>
<dbReference type="GO" id="GO:0016705">
    <property type="term" value="F:oxidoreductase activity, acting on paired donors, with incorporation or reduction of molecular oxygen"/>
    <property type="evidence" value="ECO:0007669"/>
    <property type="project" value="InterPro"/>
</dbReference>
<keyword evidence="5" id="KW-0812">Transmembrane</keyword>
<proteinExistence type="inferred from homology"/>
<name>A0A9W9DH98_9AGAR</name>
<evidence type="ECO:0000313" key="12">
    <source>
        <dbReference type="EMBL" id="KAJ4470423.1"/>
    </source>
</evidence>
<evidence type="ECO:0000313" key="13">
    <source>
        <dbReference type="Proteomes" id="UP001150266"/>
    </source>
</evidence>
<reference evidence="12" key="1">
    <citation type="submission" date="2022-08" db="EMBL/GenBank/DDBJ databases">
        <title>A Global Phylogenomic Analysis of the Shiitake Genus Lentinula.</title>
        <authorList>
            <consortium name="DOE Joint Genome Institute"/>
            <person name="Sierra-Patev S."/>
            <person name="Min B."/>
            <person name="Naranjo-Ortiz M."/>
            <person name="Looney B."/>
            <person name="Konkel Z."/>
            <person name="Slot J.C."/>
            <person name="Sakamoto Y."/>
            <person name="Steenwyk J.L."/>
            <person name="Rokas A."/>
            <person name="Carro J."/>
            <person name="Camarero S."/>
            <person name="Ferreira P."/>
            <person name="Molpeceres G."/>
            <person name="Ruiz-Duenas F.J."/>
            <person name="Serrano A."/>
            <person name="Henrissat B."/>
            <person name="Drula E."/>
            <person name="Hughes K.W."/>
            <person name="Mata J.L."/>
            <person name="Ishikawa N.K."/>
            <person name="Vargas-Isla R."/>
            <person name="Ushijima S."/>
            <person name="Smith C.A."/>
            <person name="Ahrendt S."/>
            <person name="Andreopoulos W."/>
            <person name="He G."/>
            <person name="Labutti K."/>
            <person name="Lipzen A."/>
            <person name="Ng V."/>
            <person name="Riley R."/>
            <person name="Sandor L."/>
            <person name="Barry K."/>
            <person name="Martinez A.T."/>
            <person name="Xiao Y."/>
            <person name="Gibbons J.G."/>
            <person name="Terashima K."/>
            <person name="Grigoriev I.V."/>
            <person name="Hibbett D.S."/>
        </authorList>
    </citation>
    <scope>NUCLEOTIDE SEQUENCE</scope>
    <source>
        <strain evidence="12">JLM2183</strain>
    </source>
</reference>
<keyword evidence="9" id="KW-0408">Iron</keyword>
<dbReference type="GO" id="GO:0020037">
    <property type="term" value="F:heme binding"/>
    <property type="evidence" value="ECO:0007669"/>
    <property type="project" value="InterPro"/>
</dbReference>
<dbReference type="Proteomes" id="UP001150266">
    <property type="component" value="Unassembled WGS sequence"/>
</dbReference>
<comment type="cofactor">
    <cofactor evidence="1">
        <name>heme</name>
        <dbReference type="ChEBI" id="CHEBI:30413"/>
    </cofactor>
</comment>
<dbReference type="GO" id="GO:0016020">
    <property type="term" value="C:membrane"/>
    <property type="evidence" value="ECO:0007669"/>
    <property type="project" value="UniProtKB-SubCell"/>
</dbReference>
<evidence type="ECO:0000256" key="1">
    <source>
        <dbReference type="ARBA" id="ARBA00001971"/>
    </source>
</evidence>
<keyword evidence="13" id="KW-1185">Reference proteome</keyword>
<evidence type="ECO:0000256" key="5">
    <source>
        <dbReference type="ARBA" id="ARBA00022692"/>
    </source>
</evidence>